<proteinExistence type="predicted"/>
<comment type="catalytic activity">
    <reaction evidence="1">
        <text>ATP + protein L-histidine = ADP + protein N-phospho-L-histidine.</text>
        <dbReference type="EC" id="2.7.13.3"/>
    </reaction>
</comment>
<gene>
    <name evidence="9" type="ORF">ACFSC3_02830</name>
</gene>
<dbReference type="InterPro" id="IPR003661">
    <property type="entry name" value="HisK_dim/P_dom"/>
</dbReference>
<organism evidence="9 10">
    <name type="scientific">Sphingomonas floccifaciens</name>
    <dbReference type="NCBI Taxonomy" id="1844115"/>
    <lineage>
        <taxon>Bacteria</taxon>
        <taxon>Pseudomonadati</taxon>
        <taxon>Pseudomonadota</taxon>
        <taxon>Alphaproteobacteria</taxon>
        <taxon>Sphingomonadales</taxon>
        <taxon>Sphingomonadaceae</taxon>
        <taxon>Sphingomonas</taxon>
    </lineage>
</organism>
<keyword evidence="7" id="KW-0472">Membrane</keyword>
<dbReference type="RefSeq" id="WP_380938500.1">
    <property type="nucleotide sequence ID" value="NZ_JBHUFC010000001.1"/>
</dbReference>
<feature type="transmembrane region" description="Helical" evidence="7">
    <location>
        <begin position="147"/>
        <end position="167"/>
    </location>
</feature>
<dbReference type="InterPro" id="IPR003594">
    <property type="entry name" value="HATPase_dom"/>
</dbReference>
<evidence type="ECO:0000313" key="9">
    <source>
        <dbReference type="EMBL" id="MFD1786500.1"/>
    </source>
</evidence>
<keyword evidence="6" id="KW-0902">Two-component regulatory system</keyword>
<dbReference type="InterPro" id="IPR004358">
    <property type="entry name" value="Sig_transdc_His_kin-like_C"/>
</dbReference>
<dbReference type="GO" id="GO:0016301">
    <property type="term" value="F:kinase activity"/>
    <property type="evidence" value="ECO:0007669"/>
    <property type="project" value="UniProtKB-KW"/>
</dbReference>
<dbReference type="SMART" id="SM00387">
    <property type="entry name" value="HATPase_c"/>
    <property type="match status" value="1"/>
</dbReference>
<evidence type="ECO:0000259" key="8">
    <source>
        <dbReference type="PROSITE" id="PS50109"/>
    </source>
</evidence>
<dbReference type="InterPro" id="IPR050351">
    <property type="entry name" value="BphY/WalK/GraS-like"/>
</dbReference>
<evidence type="ECO:0000256" key="3">
    <source>
        <dbReference type="ARBA" id="ARBA00022553"/>
    </source>
</evidence>
<keyword evidence="3" id="KW-0597">Phosphoprotein</keyword>
<evidence type="ECO:0000256" key="7">
    <source>
        <dbReference type="SAM" id="Phobius"/>
    </source>
</evidence>
<dbReference type="Gene3D" id="3.30.565.10">
    <property type="entry name" value="Histidine kinase-like ATPase, C-terminal domain"/>
    <property type="match status" value="1"/>
</dbReference>
<dbReference type="PANTHER" id="PTHR45453:SF1">
    <property type="entry name" value="PHOSPHATE REGULON SENSOR PROTEIN PHOR"/>
    <property type="match status" value="1"/>
</dbReference>
<comment type="caution">
    <text evidence="9">The sequence shown here is derived from an EMBL/GenBank/DDBJ whole genome shotgun (WGS) entry which is preliminary data.</text>
</comment>
<dbReference type="Pfam" id="PF02518">
    <property type="entry name" value="HATPase_c"/>
    <property type="match status" value="1"/>
</dbReference>
<evidence type="ECO:0000256" key="5">
    <source>
        <dbReference type="ARBA" id="ARBA00022777"/>
    </source>
</evidence>
<evidence type="ECO:0000256" key="1">
    <source>
        <dbReference type="ARBA" id="ARBA00000085"/>
    </source>
</evidence>
<keyword evidence="10" id="KW-1185">Reference proteome</keyword>
<keyword evidence="4" id="KW-0808">Transferase</keyword>
<dbReference type="CDD" id="cd00082">
    <property type="entry name" value="HisKA"/>
    <property type="match status" value="1"/>
</dbReference>
<dbReference type="Pfam" id="PF00512">
    <property type="entry name" value="HisKA"/>
    <property type="match status" value="1"/>
</dbReference>
<evidence type="ECO:0000256" key="2">
    <source>
        <dbReference type="ARBA" id="ARBA00012438"/>
    </source>
</evidence>
<keyword evidence="5 9" id="KW-0418">Kinase</keyword>
<dbReference type="PRINTS" id="PR00344">
    <property type="entry name" value="BCTRLSENSOR"/>
</dbReference>
<keyword evidence="7" id="KW-0812">Transmembrane</keyword>
<dbReference type="Proteomes" id="UP001597283">
    <property type="component" value="Unassembled WGS sequence"/>
</dbReference>
<dbReference type="SUPFAM" id="SSF47384">
    <property type="entry name" value="Homodimeric domain of signal transducing histidine kinase"/>
    <property type="match status" value="1"/>
</dbReference>
<name>A0ABW4NCM7_9SPHN</name>
<dbReference type="EMBL" id="JBHUFC010000001">
    <property type="protein sequence ID" value="MFD1786500.1"/>
    <property type="molecule type" value="Genomic_DNA"/>
</dbReference>
<dbReference type="PROSITE" id="PS50109">
    <property type="entry name" value="HIS_KIN"/>
    <property type="match status" value="1"/>
</dbReference>
<dbReference type="CDD" id="cd00075">
    <property type="entry name" value="HATPase"/>
    <property type="match status" value="1"/>
</dbReference>
<protein>
    <recommendedName>
        <fullName evidence="2">histidine kinase</fullName>
        <ecNumber evidence="2">2.7.13.3</ecNumber>
    </recommendedName>
</protein>
<accession>A0ABW4NCM7</accession>
<feature type="domain" description="Histidine kinase" evidence="8">
    <location>
        <begin position="197"/>
        <end position="412"/>
    </location>
</feature>
<dbReference type="Gene3D" id="1.10.287.130">
    <property type="match status" value="1"/>
</dbReference>
<dbReference type="InterPro" id="IPR005467">
    <property type="entry name" value="His_kinase_dom"/>
</dbReference>
<dbReference type="InterPro" id="IPR036097">
    <property type="entry name" value="HisK_dim/P_sf"/>
</dbReference>
<evidence type="ECO:0000256" key="6">
    <source>
        <dbReference type="ARBA" id="ARBA00023012"/>
    </source>
</evidence>
<dbReference type="SMART" id="SM00388">
    <property type="entry name" value="HisKA"/>
    <property type="match status" value="1"/>
</dbReference>
<evidence type="ECO:0000256" key="4">
    <source>
        <dbReference type="ARBA" id="ARBA00022679"/>
    </source>
</evidence>
<dbReference type="PANTHER" id="PTHR45453">
    <property type="entry name" value="PHOSPHATE REGULON SENSOR PROTEIN PHOR"/>
    <property type="match status" value="1"/>
</dbReference>
<evidence type="ECO:0000313" key="10">
    <source>
        <dbReference type="Proteomes" id="UP001597283"/>
    </source>
</evidence>
<dbReference type="InterPro" id="IPR036890">
    <property type="entry name" value="HATPase_C_sf"/>
</dbReference>
<keyword evidence="7" id="KW-1133">Transmembrane helix</keyword>
<sequence length="412" mass="43879">MSRPTLALHLAALALLLAILTPALLLLRTVDEAVTVFRRAEISQSQFTDVMALQSAMRSGEEAELSAAIARYRAGIDAEVAQVGRDTRPEQREEIAEAQEMAVLATRRPLDIPRITRLVAAASVRERDEAAAMATAIEDLRTRSRRYALALAAIAIFAAVGGAAGLVTANRRLASAVTDRTRRLMAIDASRRLFFAKISHELRSPITVVRGEAEVALATAAHDPSALTAALEEVVVQSEQLDRRVGELLALSKADDGALELRSASIDLPVSTQRAMAAAERFARSNGVRLTAGMLAPLYAMGDARWLEQAIVAIIDNAVKFSTNGDIVEVSLVRRDDHAILSVADRGLGVSPDALPRLFDAYYQGAEGRARGGTGLGLALVRWVSERHGGTAAIAQRDGGGCVVTLTLPVAA</sequence>
<dbReference type="SUPFAM" id="SSF55874">
    <property type="entry name" value="ATPase domain of HSP90 chaperone/DNA topoisomerase II/histidine kinase"/>
    <property type="match status" value="1"/>
</dbReference>
<feature type="transmembrane region" description="Helical" evidence="7">
    <location>
        <begin position="6"/>
        <end position="27"/>
    </location>
</feature>
<dbReference type="EC" id="2.7.13.3" evidence="2"/>
<reference evidence="10" key="1">
    <citation type="journal article" date="2019" name="Int. J. Syst. Evol. Microbiol.">
        <title>The Global Catalogue of Microorganisms (GCM) 10K type strain sequencing project: providing services to taxonomists for standard genome sequencing and annotation.</title>
        <authorList>
            <consortium name="The Broad Institute Genomics Platform"/>
            <consortium name="The Broad Institute Genome Sequencing Center for Infectious Disease"/>
            <person name="Wu L."/>
            <person name="Ma J."/>
        </authorList>
    </citation>
    <scope>NUCLEOTIDE SEQUENCE [LARGE SCALE GENOMIC DNA]</scope>
    <source>
        <strain evidence="10">Q85</strain>
    </source>
</reference>